<name>A0A409XK73_PSICY</name>
<feature type="transmembrane region" description="Helical" evidence="1">
    <location>
        <begin position="53"/>
        <end position="75"/>
    </location>
</feature>
<evidence type="ECO:0000256" key="1">
    <source>
        <dbReference type="SAM" id="Phobius"/>
    </source>
</evidence>
<keyword evidence="1" id="KW-0472">Membrane</keyword>
<keyword evidence="3" id="KW-1185">Reference proteome</keyword>
<sequence length="285" mass="31829">MYDQMPQPEYLLLNPSTYDDSSEDGISSSAQYKYQTTEGSLQSHNPLTISRPIFYASVLLVSLSILNGALLPFTLPKYKNASLTQPELNMLPYPTQGIGLDRASKVIPHHPTWSRSWPSNITRLSQKLKNAVYGDGVQVFISVEDSSIFRFRAPTSRSNSINCAVTWAAPPSLSARTNDLHTKGDISEIEVWSIISPKILADTASPTVKNINFNELSWNTRPIRGELLGTLDMSAKPNSTTVEFGCPDDEEDLVIEMRCLRVACEVKFKQVHMVPMMGFELIRKD</sequence>
<keyword evidence="1" id="KW-0812">Transmembrane</keyword>
<keyword evidence="1" id="KW-1133">Transmembrane helix</keyword>
<dbReference type="Proteomes" id="UP000283269">
    <property type="component" value="Unassembled WGS sequence"/>
</dbReference>
<proteinExistence type="predicted"/>
<dbReference type="EMBL" id="NHYD01001471">
    <property type="protein sequence ID" value="PPQ91126.1"/>
    <property type="molecule type" value="Genomic_DNA"/>
</dbReference>
<accession>A0A409XK73</accession>
<reference evidence="2 3" key="1">
    <citation type="journal article" date="2018" name="Evol. Lett.">
        <title>Horizontal gene cluster transfer increased hallucinogenic mushroom diversity.</title>
        <authorList>
            <person name="Reynolds H.T."/>
            <person name="Vijayakumar V."/>
            <person name="Gluck-Thaler E."/>
            <person name="Korotkin H.B."/>
            <person name="Matheny P.B."/>
            <person name="Slot J.C."/>
        </authorList>
    </citation>
    <scope>NUCLEOTIDE SEQUENCE [LARGE SCALE GENOMIC DNA]</scope>
    <source>
        <strain evidence="2 3">2631</strain>
    </source>
</reference>
<organism evidence="2 3">
    <name type="scientific">Psilocybe cyanescens</name>
    <dbReference type="NCBI Taxonomy" id="93625"/>
    <lineage>
        <taxon>Eukaryota</taxon>
        <taxon>Fungi</taxon>
        <taxon>Dikarya</taxon>
        <taxon>Basidiomycota</taxon>
        <taxon>Agaricomycotina</taxon>
        <taxon>Agaricomycetes</taxon>
        <taxon>Agaricomycetidae</taxon>
        <taxon>Agaricales</taxon>
        <taxon>Agaricineae</taxon>
        <taxon>Strophariaceae</taxon>
        <taxon>Psilocybe</taxon>
    </lineage>
</organism>
<evidence type="ECO:0000313" key="2">
    <source>
        <dbReference type="EMBL" id="PPQ91126.1"/>
    </source>
</evidence>
<protein>
    <recommendedName>
        <fullName evidence="4">Ubiquitin 3 binding protein But2 C-terminal domain-containing protein</fullName>
    </recommendedName>
</protein>
<evidence type="ECO:0008006" key="4">
    <source>
        <dbReference type="Google" id="ProtNLM"/>
    </source>
</evidence>
<evidence type="ECO:0000313" key="3">
    <source>
        <dbReference type="Proteomes" id="UP000283269"/>
    </source>
</evidence>
<dbReference type="InParanoid" id="A0A409XK73"/>
<dbReference type="AlphaFoldDB" id="A0A409XK73"/>
<comment type="caution">
    <text evidence="2">The sequence shown here is derived from an EMBL/GenBank/DDBJ whole genome shotgun (WGS) entry which is preliminary data.</text>
</comment>
<dbReference type="OrthoDB" id="8300214at2759"/>
<gene>
    <name evidence="2" type="ORF">CVT25_013264</name>
</gene>